<dbReference type="EMBL" id="JAKOEM010000009">
    <property type="protein sequence ID" value="MCG6558838.1"/>
    <property type="molecule type" value="Genomic_DNA"/>
</dbReference>
<comment type="caution">
    <text evidence="6">Lacks conserved residue(s) required for the propagation of feature annotation.</text>
</comment>
<comment type="caution">
    <text evidence="8">The sequence shown here is derived from an EMBL/GenBank/DDBJ whole genome shotgun (WGS) entry which is preliminary data.</text>
</comment>
<name>A0ABS9NXA5_9RHOB</name>
<evidence type="ECO:0000313" key="9">
    <source>
        <dbReference type="Proteomes" id="UP001165279"/>
    </source>
</evidence>
<dbReference type="Pfam" id="PF07499">
    <property type="entry name" value="RuvA_C"/>
    <property type="match status" value="1"/>
</dbReference>
<dbReference type="Gene3D" id="2.40.50.140">
    <property type="entry name" value="Nucleic acid-binding proteins"/>
    <property type="match status" value="1"/>
</dbReference>
<evidence type="ECO:0000256" key="2">
    <source>
        <dbReference type="ARBA" id="ARBA00022763"/>
    </source>
</evidence>
<dbReference type="InterPro" id="IPR012340">
    <property type="entry name" value="NA-bd_OB-fold"/>
</dbReference>
<protein>
    <recommendedName>
        <fullName evidence="6">Holliday junction branch migration complex subunit RuvA</fullName>
    </recommendedName>
</protein>
<dbReference type="Gene3D" id="1.10.8.10">
    <property type="entry name" value="DNA helicase RuvA subunit, C-terminal domain"/>
    <property type="match status" value="1"/>
</dbReference>
<feature type="region of interest" description="Domain III" evidence="6">
    <location>
        <begin position="175"/>
        <end position="224"/>
    </location>
</feature>
<sequence>MIGKLTGRLDYRATDHVLIDVRGVGYIVYCSDRTLAALPGVGEAVALYTDMVVREDLMQLYGFMSLAEKEWHRLLCSVQGVGAKVSLAILGALGPDGVSRAIALGDWASVKSAKGVGPKTAQRIVLDLKDKAPGVMAMGGTVAQAMEGAAEVVEVIEPAAPAPRKTAPPSGAGAATAGALSALSNLGYGPSDAAAAVAQAAAEAPEAGEAELIRAALRLLAPKT</sequence>
<dbReference type="Pfam" id="PF14520">
    <property type="entry name" value="HHH_5"/>
    <property type="match status" value="1"/>
</dbReference>
<dbReference type="HAMAP" id="MF_00031">
    <property type="entry name" value="DNA_HJ_migration_RuvA"/>
    <property type="match status" value="1"/>
</dbReference>
<dbReference type="SUPFAM" id="SSF47781">
    <property type="entry name" value="RuvA domain 2-like"/>
    <property type="match status" value="1"/>
</dbReference>
<evidence type="ECO:0000256" key="3">
    <source>
        <dbReference type="ARBA" id="ARBA00023125"/>
    </source>
</evidence>
<feature type="region of interest" description="Domain II" evidence="6">
    <location>
        <begin position="65"/>
        <end position="142"/>
    </location>
</feature>
<comment type="subcellular location">
    <subcellularLocation>
        <location evidence="6">Cytoplasm</location>
    </subcellularLocation>
</comment>
<dbReference type="InterPro" id="IPR010994">
    <property type="entry name" value="RuvA_2-like"/>
</dbReference>
<evidence type="ECO:0000259" key="7">
    <source>
        <dbReference type="SMART" id="SM00278"/>
    </source>
</evidence>
<dbReference type="SMART" id="SM00278">
    <property type="entry name" value="HhH1"/>
    <property type="match status" value="2"/>
</dbReference>
<dbReference type="InterPro" id="IPR003583">
    <property type="entry name" value="Hlx-hairpin-Hlx_DNA-bd_motif"/>
</dbReference>
<organism evidence="8 9">
    <name type="scientific">Ruegeria alba</name>
    <dbReference type="NCBI Taxonomy" id="2916756"/>
    <lineage>
        <taxon>Bacteria</taxon>
        <taxon>Pseudomonadati</taxon>
        <taxon>Pseudomonadota</taxon>
        <taxon>Alphaproteobacteria</taxon>
        <taxon>Rhodobacterales</taxon>
        <taxon>Roseobacteraceae</taxon>
        <taxon>Ruegeria</taxon>
    </lineage>
</organism>
<evidence type="ECO:0000256" key="5">
    <source>
        <dbReference type="ARBA" id="ARBA00023204"/>
    </source>
</evidence>
<dbReference type="InterPro" id="IPR036267">
    <property type="entry name" value="RuvA_C_sf"/>
</dbReference>
<dbReference type="Proteomes" id="UP001165279">
    <property type="component" value="Unassembled WGS sequence"/>
</dbReference>
<dbReference type="SUPFAM" id="SSF46929">
    <property type="entry name" value="DNA helicase RuvA subunit, C-terminal domain"/>
    <property type="match status" value="1"/>
</dbReference>
<keyword evidence="4 6" id="KW-0233">DNA recombination</keyword>
<feature type="domain" description="Helix-hairpin-helix DNA-binding motif class 1" evidence="7">
    <location>
        <begin position="108"/>
        <end position="127"/>
    </location>
</feature>
<gene>
    <name evidence="6 8" type="primary">ruvA</name>
    <name evidence="8" type="ORF">MB818_11540</name>
</gene>
<dbReference type="SUPFAM" id="SSF50249">
    <property type="entry name" value="Nucleic acid-binding proteins"/>
    <property type="match status" value="1"/>
</dbReference>
<feature type="domain" description="Helix-hairpin-helix DNA-binding motif class 1" evidence="7">
    <location>
        <begin position="73"/>
        <end position="92"/>
    </location>
</feature>
<accession>A0ABS9NXA5</accession>
<evidence type="ECO:0000313" key="8">
    <source>
        <dbReference type="EMBL" id="MCG6558838.1"/>
    </source>
</evidence>
<keyword evidence="3 6" id="KW-0238">DNA-binding</keyword>
<dbReference type="InterPro" id="IPR013849">
    <property type="entry name" value="DNA_helicase_Holl-junc_RuvA_I"/>
</dbReference>
<proteinExistence type="inferred from homology"/>
<evidence type="ECO:0000256" key="1">
    <source>
        <dbReference type="ARBA" id="ARBA00022490"/>
    </source>
</evidence>
<dbReference type="InterPro" id="IPR000085">
    <property type="entry name" value="RuvA"/>
</dbReference>
<evidence type="ECO:0000256" key="6">
    <source>
        <dbReference type="HAMAP-Rule" id="MF_00031"/>
    </source>
</evidence>
<reference evidence="8" key="1">
    <citation type="submission" date="2022-02" db="EMBL/GenBank/DDBJ databases">
        <title>The genome sequence of Ruegeria sp. 1NDH52C.</title>
        <authorList>
            <person name="Du J."/>
        </authorList>
    </citation>
    <scope>NUCLEOTIDE SEQUENCE</scope>
    <source>
        <strain evidence="8">1NDH52C</strain>
    </source>
</reference>
<keyword evidence="9" id="KW-1185">Reference proteome</keyword>
<comment type="domain">
    <text evidence="6">Has three domains with a flexible linker between the domains II and III and assumes an 'L' shape. Domain III is highly mobile and contacts RuvB.</text>
</comment>
<comment type="subunit">
    <text evidence="6">Homotetramer. Forms an RuvA(8)-RuvB(12)-Holliday junction (HJ) complex. HJ DNA is sandwiched between 2 RuvA tetramers; dsDNA enters through RuvA and exits via RuvB. An RuvB hexamer assembles on each DNA strand where it exits the tetramer. Each RuvB hexamer is contacted by two RuvA subunits (via domain III) on 2 adjacent RuvB subunits; this complex drives branch migration. In the full resolvosome a probable DNA-RuvA(4)-RuvB(12)-RuvC(2) complex forms which resolves the HJ.</text>
</comment>
<comment type="function">
    <text evidence="6">The RuvA-RuvB-RuvC complex processes Holliday junction (HJ) DNA during genetic recombination and DNA repair, while the RuvA-RuvB complex plays an important role in the rescue of blocked DNA replication forks via replication fork reversal (RFR). RuvA specifically binds to HJ cruciform DNA, conferring on it an open structure. The RuvB hexamer acts as an ATP-dependent pump, pulling dsDNA into and through the RuvAB complex. HJ branch migration allows RuvC to scan DNA until it finds its consensus sequence, where it cleaves and resolves the cruciform DNA.</text>
</comment>
<keyword evidence="1 6" id="KW-0963">Cytoplasm</keyword>
<dbReference type="InterPro" id="IPR011114">
    <property type="entry name" value="RuvA_C"/>
</dbReference>
<dbReference type="NCBIfam" id="TIGR00084">
    <property type="entry name" value="ruvA"/>
    <property type="match status" value="1"/>
</dbReference>
<comment type="similarity">
    <text evidence="6">Belongs to the RuvA family.</text>
</comment>
<keyword evidence="5 6" id="KW-0234">DNA repair</keyword>
<dbReference type="RefSeq" id="WP_234139760.1">
    <property type="nucleotide sequence ID" value="NZ_JAKOEM010000009.1"/>
</dbReference>
<keyword evidence="2 6" id="KW-0227">DNA damage</keyword>
<feature type="region of interest" description="Domain I" evidence="6">
    <location>
        <begin position="1"/>
        <end position="64"/>
    </location>
</feature>
<dbReference type="Gene3D" id="1.10.150.20">
    <property type="entry name" value="5' to 3' exonuclease, C-terminal subdomain"/>
    <property type="match status" value="1"/>
</dbReference>
<evidence type="ECO:0000256" key="4">
    <source>
        <dbReference type="ARBA" id="ARBA00023172"/>
    </source>
</evidence>
<dbReference type="Pfam" id="PF01330">
    <property type="entry name" value="RuvA_N"/>
    <property type="match status" value="1"/>
</dbReference>